<dbReference type="Gene3D" id="1.20.120.620">
    <property type="entry name" value="Backbone structure of the membrane domain of e. Coli histidine kinase receptor kdpd"/>
    <property type="match status" value="1"/>
</dbReference>
<comment type="caution">
    <text evidence="16">The sequence shown here is derived from an EMBL/GenBank/DDBJ whole genome shotgun (WGS) entry which is preliminary data.</text>
</comment>
<dbReference type="PANTHER" id="PTHR45569">
    <property type="entry name" value="SENSOR PROTEIN KDPD"/>
    <property type="match status" value="1"/>
</dbReference>
<evidence type="ECO:0000256" key="1">
    <source>
        <dbReference type="ARBA" id="ARBA00000085"/>
    </source>
</evidence>
<accession>A0A936K728</accession>
<evidence type="ECO:0000256" key="7">
    <source>
        <dbReference type="ARBA" id="ARBA00022741"/>
    </source>
</evidence>
<dbReference type="SMART" id="SM00387">
    <property type="entry name" value="HATPase_c"/>
    <property type="match status" value="1"/>
</dbReference>
<dbReference type="AlphaFoldDB" id="A0A936K728"/>
<keyword evidence="12 14" id="KW-0472">Membrane</keyword>
<dbReference type="EC" id="2.7.13.3" evidence="3"/>
<dbReference type="InterPro" id="IPR003852">
    <property type="entry name" value="Sig_transdc_His_kinase_KdpD_N"/>
</dbReference>
<feature type="transmembrane region" description="Helical" evidence="14">
    <location>
        <begin position="475"/>
        <end position="494"/>
    </location>
</feature>
<dbReference type="Pfam" id="PF02518">
    <property type="entry name" value="HATPase_c"/>
    <property type="match status" value="1"/>
</dbReference>
<evidence type="ECO:0000259" key="15">
    <source>
        <dbReference type="PROSITE" id="PS50109"/>
    </source>
</evidence>
<evidence type="ECO:0000256" key="12">
    <source>
        <dbReference type="ARBA" id="ARBA00023136"/>
    </source>
</evidence>
<evidence type="ECO:0000256" key="14">
    <source>
        <dbReference type="SAM" id="Phobius"/>
    </source>
</evidence>
<proteinExistence type="predicted"/>
<keyword evidence="5" id="KW-0808">Transferase</keyword>
<keyword evidence="9" id="KW-0067">ATP-binding</keyword>
<evidence type="ECO:0000256" key="5">
    <source>
        <dbReference type="ARBA" id="ARBA00022679"/>
    </source>
</evidence>
<dbReference type="PROSITE" id="PS50109">
    <property type="entry name" value="HIS_KIN"/>
    <property type="match status" value="1"/>
</dbReference>
<evidence type="ECO:0000313" key="16">
    <source>
        <dbReference type="EMBL" id="MBK8573726.1"/>
    </source>
</evidence>
<evidence type="ECO:0000256" key="4">
    <source>
        <dbReference type="ARBA" id="ARBA00022553"/>
    </source>
</evidence>
<dbReference type="InterPro" id="IPR003661">
    <property type="entry name" value="HisK_dim/P_dom"/>
</dbReference>
<reference evidence="16 17" key="1">
    <citation type="submission" date="2020-10" db="EMBL/GenBank/DDBJ databases">
        <title>Connecting structure to function with the recovery of over 1000 high-quality activated sludge metagenome-assembled genomes encoding full-length rRNA genes using long-read sequencing.</title>
        <authorList>
            <person name="Singleton C.M."/>
            <person name="Petriglieri F."/>
            <person name="Kristensen J.M."/>
            <person name="Kirkegaard R.H."/>
            <person name="Michaelsen T.Y."/>
            <person name="Andersen M.H."/>
            <person name="Karst S.M."/>
            <person name="Dueholm M.S."/>
            <person name="Nielsen P.H."/>
            <person name="Albertsen M."/>
        </authorList>
    </citation>
    <scope>NUCLEOTIDE SEQUENCE [LARGE SCALE GENOMIC DNA]</scope>
    <source>
        <strain evidence="16">OdNE_18-Q3-R46-58_MAXAC.008</strain>
    </source>
</reference>
<comment type="function">
    <text evidence="13">Member of the two-component regulatory system KdpD/KdpE involved in the regulation of the kdp operon. KdpD may function as a membrane-associated protein kinase that phosphorylates KdpE in response to environmental signals.</text>
</comment>
<dbReference type="InterPro" id="IPR036890">
    <property type="entry name" value="HATPase_C_sf"/>
</dbReference>
<keyword evidence="10 14" id="KW-1133">Transmembrane helix</keyword>
<dbReference type="GO" id="GO:0005737">
    <property type="term" value="C:cytoplasm"/>
    <property type="evidence" value="ECO:0007669"/>
    <property type="project" value="UniProtKB-ARBA"/>
</dbReference>
<dbReference type="GO" id="GO:0005886">
    <property type="term" value="C:plasma membrane"/>
    <property type="evidence" value="ECO:0007669"/>
    <property type="project" value="TreeGrafter"/>
</dbReference>
<evidence type="ECO:0000256" key="11">
    <source>
        <dbReference type="ARBA" id="ARBA00023012"/>
    </source>
</evidence>
<evidence type="ECO:0000256" key="8">
    <source>
        <dbReference type="ARBA" id="ARBA00022777"/>
    </source>
</evidence>
<dbReference type="InterPro" id="IPR038318">
    <property type="entry name" value="KdpD_sf"/>
</dbReference>
<dbReference type="SMART" id="SM00388">
    <property type="entry name" value="HisKA"/>
    <property type="match status" value="1"/>
</dbReference>
<dbReference type="FunFam" id="3.40.50.300:FF:000483">
    <property type="entry name" value="Sensor histidine kinase KdpD"/>
    <property type="match status" value="1"/>
</dbReference>
<evidence type="ECO:0000256" key="3">
    <source>
        <dbReference type="ARBA" id="ARBA00012438"/>
    </source>
</evidence>
<dbReference type="SUPFAM" id="SSF52402">
    <property type="entry name" value="Adenine nucleotide alpha hydrolases-like"/>
    <property type="match status" value="1"/>
</dbReference>
<dbReference type="InterPro" id="IPR006016">
    <property type="entry name" value="UspA"/>
</dbReference>
<dbReference type="GO" id="GO:0000155">
    <property type="term" value="F:phosphorelay sensor kinase activity"/>
    <property type="evidence" value="ECO:0007669"/>
    <property type="project" value="InterPro"/>
</dbReference>
<keyword evidence="11" id="KW-0902">Two-component regulatory system</keyword>
<keyword evidence="7" id="KW-0547">Nucleotide-binding</keyword>
<gene>
    <name evidence="16" type="ORF">IPN91_14140</name>
</gene>
<evidence type="ECO:0000256" key="10">
    <source>
        <dbReference type="ARBA" id="ARBA00022989"/>
    </source>
</evidence>
<feature type="transmembrane region" description="Helical" evidence="14">
    <location>
        <begin position="450"/>
        <end position="469"/>
    </location>
</feature>
<dbReference type="InterPro" id="IPR036097">
    <property type="entry name" value="HisK_dim/P_sf"/>
</dbReference>
<dbReference type="InterPro" id="IPR029016">
    <property type="entry name" value="GAF-like_dom_sf"/>
</dbReference>
<dbReference type="Proteomes" id="UP000709959">
    <property type="component" value="Unassembled WGS sequence"/>
</dbReference>
<dbReference type="CDD" id="cd00082">
    <property type="entry name" value="HisKA"/>
    <property type="match status" value="1"/>
</dbReference>
<evidence type="ECO:0000313" key="17">
    <source>
        <dbReference type="Proteomes" id="UP000709959"/>
    </source>
</evidence>
<comment type="subcellular location">
    <subcellularLocation>
        <location evidence="2">Membrane</location>
        <topology evidence="2">Multi-pass membrane protein</topology>
    </subcellularLocation>
</comment>
<dbReference type="PRINTS" id="PR00344">
    <property type="entry name" value="BCTRLSENSOR"/>
</dbReference>
<sequence length="895" mass="97813">MREPRRPDPDPLLRRVQEEEARARRAKLKVFFGAAPGVGKTYAMLSEAQERRTEGLDVVIGVVETHGRSETAALIEGLEVLPRRELAYAGQFLPEFDLDAALQRRPGLILMDELAHSNVMGSRHAKRWQDVLELLDAGIDVYTTLNVQHLESLKDVVAQITGVIVRENVPDTVLERADEVELVDLPPDDLLLRLKEGKVYLPDQARHAQDHFFRKGNLLALRELALRHTAESVDAQMRRYMASEGIRKTWAAGDRLLVCVGPGELSERLIRGTRRMAGALGAPWLALYVESRQHLRFTDEDRTRLEANLRLAEKLGGETAVIEGAGALVEDILTFARDRNITKLVVGKPSRPRWVELLMGSTVDDLIRDSGTIDVYVISGEPGREPATPLIRRTITSPLRNYLLSALTVVLASTLASLIFRKTELADIVMVYLLGILIVATRFGRGPSLLASVLSVAALNFLFVPPYYTFAVTDFRHVGTFAVMLLIGVVIGNLTERIRAQARLARGREQRTHALYRLGQELARSSGSAALVASALQNVATQFQSQGVLLRPDEHGRLQAPAHPLAFPLNDQELGVAQWVFDHAEPAGLGTLTLPGARATYLPLKGAAGAIGVLGLLPEGAPRWAEPDQRQLLEAFATQTALALERALLAEQGAVDKRRADEERLRNALLSSVSHDLRTPLGVITGAVSTALETPDLPEPARRELLQSAQDEAQRLHRLVSNLLDITRLESGALDLHTEWMPLEEVVGAALNRRELASEAHRVRVALPEDLPLAAMDGVLMEQLLLNLLDNALKYSPPDTPVDIKAWAAGKSLTLSIADQGPGIPAGEEERIFEKLARGQAASNRPGAGLGLAICKGIVTAHHGRIQAVNHPQGGAQFLVTLPLGTPPVMPEEAP</sequence>
<dbReference type="FunFam" id="3.30.565.10:FF:000042">
    <property type="entry name" value="Two-component sensor histidine kinase KdpD"/>
    <property type="match status" value="1"/>
</dbReference>
<dbReference type="InterPro" id="IPR004358">
    <property type="entry name" value="Sig_transdc_His_kin-like_C"/>
</dbReference>
<dbReference type="Gene3D" id="3.40.50.620">
    <property type="entry name" value="HUPs"/>
    <property type="match status" value="1"/>
</dbReference>
<feature type="domain" description="Histidine kinase" evidence="15">
    <location>
        <begin position="672"/>
        <end position="886"/>
    </location>
</feature>
<dbReference type="Pfam" id="PF00582">
    <property type="entry name" value="Usp"/>
    <property type="match status" value="1"/>
</dbReference>
<keyword evidence="6 14" id="KW-0812">Transmembrane</keyword>
<dbReference type="Gene3D" id="3.30.450.40">
    <property type="match status" value="1"/>
</dbReference>
<dbReference type="PANTHER" id="PTHR45569:SF1">
    <property type="entry name" value="SENSOR PROTEIN KDPD"/>
    <property type="match status" value="1"/>
</dbReference>
<keyword evidence="4" id="KW-0597">Phosphoprotein</keyword>
<protein>
    <recommendedName>
        <fullName evidence="3">histidine kinase</fullName>
        <ecNumber evidence="3">2.7.13.3</ecNumber>
    </recommendedName>
</protein>
<dbReference type="Pfam" id="PF02702">
    <property type="entry name" value="KdpD"/>
    <property type="match status" value="1"/>
</dbReference>
<dbReference type="Pfam" id="PF13493">
    <property type="entry name" value="DUF4118"/>
    <property type="match status" value="1"/>
</dbReference>
<dbReference type="InterPro" id="IPR052023">
    <property type="entry name" value="Histidine_kinase_KdpD"/>
</dbReference>
<feature type="transmembrane region" description="Helical" evidence="14">
    <location>
        <begin position="426"/>
        <end position="443"/>
    </location>
</feature>
<evidence type="ECO:0000256" key="9">
    <source>
        <dbReference type="ARBA" id="ARBA00022840"/>
    </source>
</evidence>
<dbReference type="Gene3D" id="1.10.287.130">
    <property type="match status" value="1"/>
</dbReference>
<dbReference type="SUPFAM" id="SSF55781">
    <property type="entry name" value="GAF domain-like"/>
    <property type="match status" value="1"/>
</dbReference>
<dbReference type="CDD" id="cd01987">
    <property type="entry name" value="USP_KdpD-like"/>
    <property type="match status" value="1"/>
</dbReference>
<dbReference type="InterPro" id="IPR003594">
    <property type="entry name" value="HATPase_dom"/>
</dbReference>
<dbReference type="InterPro" id="IPR003018">
    <property type="entry name" value="GAF"/>
</dbReference>
<keyword evidence="8 16" id="KW-0418">Kinase</keyword>
<dbReference type="Pfam" id="PF00512">
    <property type="entry name" value="HisKA"/>
    <property type="match status" value="1"/>
</dbReference>
<evidence type="ECO:0000256" key="6">
    <source>
        <dbReference type="ARBA" id="ARBA00022692"/>
    </source>
</evidence>
<dbReference type="InterPro" id="IPR005467">
    <property type="entry name" value="His_kinase_dom"/>
</dbReference>
<evidence type="ECO:0000256" key="13">
    <source>
        <dbReference type="ARBA" id="ARBA00057300"/>
    </source>
</evidence>
<dbReference type="SUPFAM" id="SSF47384">
    <property type="entry name" value="Homodimeric domain of signal transducing histidine kinase"/>
    <property type="match status" value="1"/>
</dbReference>
<dbReference type="GO" id="GO:0005524">
    <property type="term" value="F:ATP binding"/>
    <property type="evidence" value="ECO:0007669"/>
    <property type="project" value="UniProtKB-KW"/>
</dbReference>
<dbReference type="Pfam" id="PF13492">
    <property type="entry name" value="GAF_3"/>
    <property type="match status" value="1"/>
</dbReference>
<feature type="transmembrane region" description="Helical" evidence="14">
    <location>
        <begin position="402"/>
        <end position="420"/>
    </location>
</feature>
<dbReference type="GO" id="GO:0042802">
    <property type="term" value="F:identical protein binding"/>
    <property type="evidence" value="ECO:0007669"/>
    <property type="project" value="UniProtKB-ARBA"/>
</dbReference>
<evidence type="ECO:0000256" key="2">
    <source>
        <dbReference type="ARBA" id="ARBA00004141"/>
    </source>
</evidence>
<dbReference type="Gene3D" id="3.40.50.300">
    <property type="entry name" value="P-loop containing nucleotide triphosphate hydrolases"/>
    <property type="match status" value="1"/>
</dbReference>
<dbReference type="SUPFAM" id="SSF55874">
    <property type="entry name" value="ATPase domain of HSP90 chaperone/DNA topoisomerase II/histidine kinase"/>
    <property type="match status" value="1"/>
</dbReference>
<comment type="catalytic activity">
    <reaction evidence="1">
        <text>ATP + protein L-histidine = ADP + protein N-phospho-L-histidine.</text>
        <dbReference type="EC" id="2.7.13.3"/>
    </reaction>
</comment>
<dbReference type="CDD" id="cd00075">
    <property type="entry name" value="HATPase"/>
    <property type="match status" value="1"/>
</dbReference>
<dbReference type="InterPro" id="IPR025201">
    <property type="entry name" value="KdpD_TM"/>
</dbReference>
<dbReference type="Gene3D" id="3.30.565.10">
    <property type="entry name" value="Histidine kinase-like ATPase, C-terminal domain"/>
    <property type="match status" value="1"/>
</dbReference>
<name>A0A936K728_9BACT</name>
<organism evidence="16 17">
    <name type="scientific">Candidatus Geothrix odensensis</name>
    <dbReference type="NCBI Taxonomy" id="2954440"/>
    <lineage>
        <taxon>Bacteria</taxon>
        <taxon>Pseudomonadati</taxon>
        <taxon>Acidobacteriota</taxon>
        <taxon>Holophagae</taxon>
        <taxon>Holophagales</taxon>
        <taxon>Holophagaceae</taxon>
        <taxon>Geothrix</taxon>
    </lineage>
</organism>
<dbReference type="InterPro" id="IPR027417">
    <property type="entry name" value="P-loop_NTPase"/>
</dbReference>
<dbReference type="EMBL" id="JADKCH010000030">
    <property type="protein sequence ID" value="MBK8573726.1"/>
    <property type="molecule type" value="Genomic_DNA"/>
</dbReference>
<dbReference type="InterPro" id="IPR014729">
    <property type="entry name" value="Rossmann-like_a/b/a_fold"/>
</dbReference>